<evidence type="ECO:0000256" key="2">
    <source>
        <dbReference type="SAM" id="Phobius"/>
    </source>
</evidence>
<dbReference type="InterPro" id="IPR029787">
    <property type="entry name" value="Nucleotide_cyclase"/>
</dbReference>
<evidence type="ECO:0000313" key="6">
    <source>
        <dbReference type="Proteomes" id="UP000469523"/>
    </source>
</evidence>
<keyword evidence="6" id="KW-1185">Reference proteome</keyword>
<dbReference type="FunFam" id="3.20.20.450:FF:000001">
    <property type="entry name" value="Cyclic di-GMP phosphodiesterase yahA"/>
    <property type="match status" value="1"/>
</dbReference>
<dbReference type="PROSITE" id="PS50883">
    <property type="entry name" value="EAL"/>
    <property type="match status" value="1"/>
</dbReference>
<dbReference type="InterPro" id="IPR001633">
    <property type="entry name" value="EAL_dom"/>
</dbReference>
<dbReference type="InterPro" id="IPR035919">
    <property type="entry name" value="EAL_sf"/>
</dbReference>
<dbReference type="NCBIfam" id="TIGR00254">
    <property type="entry name" value="GGDEF"/>
    <property type="match status" value="1"/>
</dbReference>
<keyword evidence="2" id="KW-0472">Membrane</keyword>
<comment type="caution">
    <text evidence="5">The sequence shown here is derived from an EMBL/GenBank/DDBJ whole genome shotgun (WGS) entry which is preliminary data.</text>
</comment>
<dbReference type="InterPro" id="IPR000160">
    <property type="entry name" value="GGDEF_dom"/>
</dbReference>
<dbReference type="CDD" id="cd01948">
    <property type="entry name" value="EAL"/>
    <property type="match status" value="1"/>
</dbReference>
<name>A0A6N7XN83_9FIRM</name>
<evidence type="ECO:0000313" key="5">
    <source>
        <dbReference type="EMBL" id="MSU03541.1"/>
    </source>
</evidence>
<protein>
    <submittedName>
        <fullName evidence="5">EAL domain-containing protein</fullName>
    </submittedName>
</protein>
<dbReference type="SMART" id="SM00062">
    <property type="entry name" value="PBPb"/>
    <property type="match status" value="1"/>
</dbReference>
<evidence type="ECO:0000259" key="3">
    <source>
        <dbReference type="PROSITE" id="PS50883"/>
    </source>
</evidence>
<keyword evidence="2" id="KW-0812">Transmembrane</keyword>
<dbReference type="SMART" id="SM00052">
    <property type="entry name" value="EAL"/>
    <property type="match status" value="1"/>
</dbReference>
<feature type="domain" description="EAL" evidence="3">
    <location>
        <begin position="504"/>
        <end position="757"/>
    </location>
</feature>
<dbReference type="CDD" id="cd01949">
    <property type="entry name" value="GGDEF"/>
    <property type="match status" value="1"/>
</dbReference>
<evidence type="ECO:0000256" key="1">
    <source>
        <dbReference type="SAM" id="Coils"/>
    </source>
</evidence>
<dbReference type="SUPFAM" id="SSF55073">
    <property type="entry name" value="Nucleotide cyclase"/>
    <property type="match status" value="1"/>
</dbReference>
<proteinExistence type="predicted"/>
<dbReference type="CDD" id="cd13704">
    <property type="entry name" value="PBP2_HisK"/>
    <property type="match status" value="1"/>
</dbReference>
<dbReference type="PROSITE" id="PS50887">
    <property type="entry name" value="GGDEF"/>
    <property type="match status" value="1"/>
</dbReference>
<accession>A0A6N7XN83</accession>
<dbReference type="SUPFAM" id="SSF141868">
    <property type="entry name" value="EAL domain-like"/>
    <property type="match status" value="1"/>
</dbReference>
<evidence type="ECO:0000259" key="4">
    <source>
        <dbReference type="PROSITE" id="PS50887"/>
    </source>
</evidence>
<dbReference type="AlphaFoldDB" id="A0A6N7XN83"/>
<dbReference type="Pfam" id="PF00563">
    <property type="entry name" value="EAL"/>
    <property type="match status" value="1"/>
</dbReference>
<keyword evidence="2" id="KW-1133">Transmembrane helix</keyword>
<dbReference type="Gene3D" id="3.40.190.10">
    <property type="entry name" value="Periplasmic binding protein-like II"/>
    <property type="match status" value="2"/>
</dbReference>
<dbReference type="Pfam" id="PF00497">
    <property type="entry name" value="SBP_bac_3"/>
    <property type="match status" value="1"/>
</dbReference>
<dbReference type="InterPro" id="IPR052155">
    <property type="entry name" value="Biofilm_reg_signaling"/>
</dbReference>
<dbReference type="Pfam" id="PF00990">
    <property type="entry name" value="GGDEF"/>
    <property type="match status" value="1"/>
</dbReference>
<organism evidence="5 6">
    <name type="scientific">Tissierella pigra</name>
    <dbReference type="NCBI Taxonomy" id="2607614"/>
    <lineage>
        <taxon>Bacteria</taxon>
        <taxon>Bacillati</taxon>
        <taxon>Bacillota</taxon>
        <taxon>Tissierellia</taxon>
        <taxon>Tissierellales</taxon>
        <taxon>Tissierellaceae</taxon>
        <taxon>Tissierella</taxon>
    </lineage>
</organism>
<gene>
    <name evidence="5" type="ORF">FYJ83_18955</name>
</gene>
<dbReference type="Gene3D" id="3.30.70.270">
    <property type="match status" value="1"/>
</dbReference>
<dbReference type="InterPro" id="IPR001638">
    <property type="entry name" value="Solute-binding_3/MltF_N"/>
</dbReference>
<sequence length="759" mass="87328">MKLRGRITMNPKIKKKTIVILLILLVVSFPNIFAEANDTNTIKYTNTIKLSGDKDHPPYQYTDKDGKPTGFSVDVINAIAEEMNLNIELTLMEWSDAVKTFENGQVDGVIYMAQREDWQRTYKFVPPIIIDRQVIFVNRETVNINNLEDLAGLRVSYQESDYSEPYIKEIPYVEIFPKSNLQEAMLDLKMKNVDAVVGNKLVGIYYLQKYKLTDSIKIAGEPVLTVTYGTAISKDNEELSIVLEEGFNTIKENKVYEQIYRKWFGEDVGSIKTIYTKYRNSIIIIVTFIIVIIFILYIYNKKLQREVKRRTQELELANKELIEHQKEIYNLAYFDSITSLPNRVYFIKALNSIFENIQEQEGIFGVLLLDIDRFKHINDTLGHNVGDYILRLLGTRIRKILREEDIIARTGGDEYYILINNVESVCDIVEISKLILEDFKKPYHIRDYELYLTTSIGISTYPEDGLDSNSIMKNADLALYKAKELGGNSYYVYGDEIKSKGLEKMMLVSQLRQGIKNNELVLHYQPQVDILTGEISGLEALVRWQHPELGLLYPDKFIPLAEETGLIVQIGEWVLKEACKQVKYWTDLDQNIMMSVNISARQFQRRDFIKEIIDILNEVGLSSKNLTLEITETIAISDIEHTLKILDRLNVLGIAVAIDDFGTGYSSLNYLNQMSVNELKIDKSFIWDIEKNNKNKMISNTIIILAKQLGLKVTAEGVENEEQLNILKEMKCDIAQGYHFSKPVPKESINEMLSIKSPI</sequence>
<dbReference type="SUPFAM" id="SSF53850">
    <property type="entry name" value="Periplasmic binding protein-like II"/>
    <property type="match status" value="1"/>
</dbReference>
<reference evidence="5 6" key="1">
    <citation type="submission" date="2019-09" db="EMBL/GenBank/DDBJ databases">
        <title>In-depth cultivation of the pig gut microbiome towards novel bacterial diversity and tailored functional studies.</title>
        <authorList>
            <person name="Wylensek D."/>
            <person name="Hitch T.C.A."/>
            <person name="Clavel T."/>
        </authorList>
    </citation>
    <scope>NUCLEOTIDE SEQUENCE [LARGE SCALE GENOMIC DNA]</scope>
    <source>
        <strain evidence="5 6">WCA3-693-APC-4?</strain>
    </source>
</reference>
<feature type="coiled-coil region" evidence="1">
    <location>
        <begin position="300"/>
        <end position="327"/>
    </location>
</feature>
<dbReference type="EMBL" id="VUNQ01000088">
    <property type="protein sequence ID" value="MSU03541.1"/>
    <property type="molecule type" value="Genomic_DNA"/>
</dbReference>
<dbReference type="Proteomes" id="UP000469523">
    <property type="component" value="Unassembled WGS sequence"/>
</dbReference>
<dbReference type="SMART" id="SM00267">
    <property type="entry name" value="GGDEF"/>
    <property type="match status" value="1"/>
</dbReference>
<keyword evidence="1" id="KW-0175">Coiled coil</keyword>
<dbReference type="PANTHER" id="PTHR44757">
    <property type="entry name" value="DIGUANYLATE CYCLASE DGCP"/>
    <property type="match status" value="1"/>
</dbReference>
<dbReference type="Gene3D" id="3.20.20.450">
    <property type="entry name" value="EAL domain"/>
    <property type="match status" value="1"/>
</dbReference>
<dbReference type="PANTHER" id="PTHR44757:SF2">
    <property type="entry name" value="BIOFILM ARCHITECTURE MAINTENANCE PROTEIN MBAA"/>
    <property type="match status" value="1"/>
</dbReference>
<dbReference type="InterPro" id="IPR043128">
    <property type="entry name" value="Rev_trsase/Diguanyl_cyclase"/>
</dbReference>
<feature type="domain" description="GGDEF" evidence="4">
    <location>
        <begin position="362"/>
        <end position="495"/>
    </location>
</feature>
<feature type="transmembrane region" description="Helical" evidence="2">
    <location>
        <begin position="282"/>
        <end position="300"/>
    </location>
</feature>